<organism evidence="2 3">
    <name type="scientific">Candidatus Contendobacter odensis Run_B_J11</name>
    <dbReference type="NCBI Taxonomy" id="1400861"/>
    <lineage>
        <taxon>Bacteria</taxon>
        <taxon>Pseudomonadati</taxon>
        <taxon>Pseudomonadota</taxon>
        <taxon>Gammaproteobacteria</taxon>
        <taxon>Candidatus Competibacteraceae</taxon>
        <taxon>Candidatus Contendibacter</taxon>
    </lineage>
</organism>
<reference evidence="2 3" key="1">
    <citation type="journal article" date="2014" name="ISME J.">
        <title>Candidatus Competibacter-lineage genomes retrieved from metagenomes reveal functional metabolic diversity.</title>
        <authorList>
            <person name="McIlroy S.J."/>
            <person name="Albertsen M."/>
            <person name="Andresen E.K."/>
            <person name="Saunders A.M."/>
            <person name="Kristiansen R."/>
            <person name="Stokholm-Bjerregaard M."/>
            <person name="Nielsen K.L."/>
            <person name="Nielsen P.H."/>
        </authorList>
    </citation>
    <scope>NUCLEOTIDE SEQUENCE [LARGE SCALE GENOMIC DNA]</scope>
    <source>
        <strain evidence="2 3">Run_B_J11</strain>
    </source>
</reference>
<sequence>MNTESLLPLAIWWRRAQFGKSRDENHAEHQESPVFGAASDSAGSLFDPDHWLRHLHRAGGAKSGGVRADGAPLGGGHARHHSGCP</sequence>
<evidence type="ECO:0000256" key="1">
    <source>
        <dbReference type="SAM" id="MobiDB-lite"/>
    </source>
</evidence>
<feature type="compositionally biased region" description="Basic and acidic residues" evidence="1">
    <location>
        <begin position="20"/>
        <end position="31"/>
    </location>
</feature>
<keyword evidence="3" id="KW-1185">Reference proteome</keyword>
<feature type="region of interest" description="Disordered" evidence="1">
    <location>
        <begin position="20"/>
        <end position="41"/>
    </location>
</feature>
<gene>
    <name evidence="2" type="ORF">BN874_130060</name>
</gene>
<protein>
    <submittedName>
        <fullName evidence="2">Uncharacterized protein</fullName>
    </submittedName>
</protein>
<name>A0A7U7G915_9GAMM</name>
<feature type="region of interest" description="Disordered" evidence="1">
    <location>
        <begin position="56"/>
        <end position="85"/>
    </location>
</feature>
<dbReference type="Proteomes" id="UP000019184">
    <property type="component" value="Unassembled WGS sequence"/>
</dbReference>
<evidence type="ECO:0000313" key="3">
    <source>
        <dbReference type="Proteomes" id="UP000019184"/>
    </source>
</evidence>
<evidence type="ECO:0000313" key="2">
    <source>
        <dbReference type="EMBL" id="CDH43735.1"/>
    </source>
</evidence>
<dbReference type="EMBL" id="CBTK010000035">
    <property type="protein sequence ID" value="CDH43735.1"/>
    <property type="molecule type" value="Genomic_DNA"/>
</dbReference>
<proteinExistence type="predicted"/>
<dbReference type="AlphaFoldDB" id="A0A7U7G915"/>
<accession>A0A7U7G915</accession>
<comment type="caution">
    <text evidence="2">The sequence shown here is derived from an EMBL/GenBank/DDBJ whole genome shotgun (WGS) entry which is preliminary data.</text>
</comment>